<keyword evidence="8" id="KW-0342">GTP-binding</keyword>
<dbReference type="InterPro" id="IPR033128">
    <property type="entry name" value="Adenylosuccin_syn_Lys_AS"/>
</dbReference>
<dbReference type="GO" id="GO:0004019">
    <property type="term" value="F:adenylosuccinate synthase activity"/>
    <property type="evidence" value="ECO:0007669"/>
    <property type="project" value="InterPro"/>
</dbReference>
<dbReference type="EMBL" id="CAEZUJ010000015">
    <property type="protein sequence ID" value="CAB4597429.1"/>
    <property type="molecule type" value="Genomic_DNA"/>
</dbReference>
<dbReference type="EMBL" id="CAEZZS010000002">
    <property type="protein sequence ID" value="CAB4766743.1"/>
    <property type="molecule type" value="Genomic_DNA"/>
</dbReference>
<gene>
    <name evidence="9" type="ORF">UFOPK1811_00562</name>
    <name evidence="10" type="ORF">UFOPK2360_00129</name>
    <name evidence="11" type="ORF">UFOPK2922_00069</name>
    <name evidence="12" type="ORF">UFOPK3306_00138</name>
</gene>
<dbReference type="HAMAP" id="MF_00011">
    <property type="entry name" value="Adenylosucc_synth"/>
    <property type="match status" value="1"/>
</dbReference>
<dbReference type="GO" id="GO:0044208">
    <property type="term" value="P:'de novo' AMP biosynthetic process"/>
    <property type="evidence" value="ECO:0007669"/>
    <property type="project" value="TreeGrafter"/>
</dbReference>
<evidence type="ECO:0000313" key="9">
    <source>
        <dbReference type="EMBL" id="CAB4597429.1"/>
    </source>
</evidence>
<dbReference type="InterPro" id="IPR042109">
    <property type="entry name" value="Adenylosuccinate_synth_dom1"/>
</dbReference>
<dbReference type="GO" id="GO:0046872">
    <property type="term" value="F:metal ion binding"/>
    <property type="evidence" value="ECO:0007669"/>
    <property type="project" value="UniProtKB-KW"/>
</dbReference>
<evidence type="ECO:0000313" key="11">
    <source>
        <dbReference type="EMBL" id="CAB4766743.1"/>
    </source>
</evidence>
<dbReference type="Gene3D" id="1.10.300.10">
    <property type="entry name" value="Adenylosuccinate Synthetase, subunit A, domain 2"/>
    <property type="match status" value="1"/>
</dbReference>
<keyword evidence="4" id="KW-0479">Metal-binding</keyword>
<dbReference type="InterPro" id="IPR042110">
    <property type="entry name" value="Adenylosuccinate_synth_dom2"/>
</dbReference>
<reference evidence="10" key="1">
    <citation type="submission" date="2020-05" db="EMBL/GenBank/DDBJ databases">
        <authorList>
            <person name="Chiriac C."/>
            <person name="Salcher M."/>
            <person name="Ghai R."/>
            <person name="Kavagutti S V."/>
        </authorList>
    </citation>
    <scope>NUCLEOTIDE SEQUENCE</scope>
</reference>
<name>A0A6J6MQR9_9ZZZZ</name>
<sequence>MPAIVLVGAQWGDEGKGKATDLLGDTVDYVVRYQGGNNAGHTVVIGSEKYALHLLPSGILSPNVVPVIGNGVVIDPAVLLEEIRALDSRGINTSKLVISTNAHLITPYHRTIDKVSERFLGKAKIGTTGRGIGPAYADKISRIGIRVQDLFDRSILEQKLEGALHDKNQVLTKVFNRKNMAVAEILEEYLAYAEILRPYIADTSLLLDKALKAGKTVLLEGSQGTLLDVDHGTYPFVTSSNPTAGGACTGSGIGPKAITRVIGIVKAYTTRVGSGPFPTELLDEDGDKLRTIGHEYGTTTGRNRRCGWYDAPIARYAVRINGLTDFFLTKLDVLTGWEKIPVCVAYDVDGTRHDELPASQTDFHHAKPIYEYLPGWKEDISKARTITDLPKNAQDYVKYLEEISGAPMSAIGVGPGRDETIVTNFFKKDLTAV</sequence>
<evidence type="ECO:0000256" key="1">
    <source>
        <dbReference type="ARBA" id="ARBA00001946"/>
    </source>
</evidence>
<evidence type="ECO:0000256" key="8">
    <source>
        <dbReference type="ARBA" id="ARBA00023134"/>
    </source>
</evidence>
<dbReference type="Gene3D" id="3.90.170.10">
    <property type="entry name" value="Adenylosuccinate Synthetase, subunit A, domain 3"/>
    <property type="match status" value="1"/>
</dbReference>
<evidence type="ECO:0000256" key="6">
    <source>
        <dbReference type="ARBA" id="ARBA00022755"/>
    </source>
</evidence>
<dbReference type="Pfam" id="PF00709">
    <property type="entry name" value="Adenylsucc_synt"/>
    <property type="match status" value="1"/>
</dbReference>
<protein>
    <submittedName>
        <fullName evidence="10">Unannotated protein</fullName>
    </submittedName>
</protein>
<dbReference type="InterPro" id="IPR027417">
    <property type="entry name" value="P-loop_NTPase"/>
</dbReference>
<dbReference type="SMART" id="SM00788">
    <property type="entry name" value="Adenylsucc_synt"/>
    <property type="match status" value="1"/>
</dbReference>
<dbReference type="PROSITE" id="PS00513">
    <property type="entry name" value="ADENYLOSUCCIN_SYN_2"/>
    <property type="match status" value="1"/>
</dbReference>
<keyword evidence="7" id="KW-0460">Magnesium</keyword>
<dbReference type="PANTHER" id="PTHR11846:SF0">
    <property type="entry name" value="ADENYLOSUCCINATE SYNTHETASE"/>
    <property type="match status" value="1"/>
</dbReference>
<keyword evidence="5" id="KW-0547">Nucleotide-binding</keyword>
<dbReference type="NCBIfam" id="NF002223">
    <property type="entry name" value="PRK01117.1"/>
    <property type="match status" value="1"/>
</dbReference>
<comment type="cofactor">
    <cofactor evidence="1">
        <name>Mg(2+)</name>
        <dbReference type="ChEBI" id="CHEBI:18420"/>
    </cofactor>
</comment>
<dbReference type="PANTHER" id="PTHR11846">
    <property type="entry name" value="ADENYLOSUCCINATE SYNTHETASE"/>
    <property type="match status" value="1"/>
</dbReference>
<evidence type="ECO:0000313" key="12">
    <source>
        <dbReference type="EMBL" id="CAB4856175.1"/>
    </source>
</evidence>
<dbReference type="CDD" id="cd03108">
    <property type="entry name" value="AdSS"/>
    <property type="match status" value="1"/>
</dbReference>
<comment type="subunit">
    <text evidence="2">Homodimer.</text>
</comment>
<dbReference type="AlphaFoldDB" id="A0A6J6MQR9"/>
<evidence type="ECO:0000256" key="3">
    <source>
        <dbReference type="ARBA" id="ARBA00022598"/>
    </source>
</evidence>
<dbReference type="NCBIfam" id="TIGR00184">
    <property type="entry name" value="purA"/>
    <property type="match status" value="1"/>
</dbReference>
<dbReference type="FunFam" id="3.90.170.10:FF:000001">
    <property type="entry name" value="Adenylosuccinate synthetase"/>
    <property type="match status" value="1"/>
</dbReference>
<dbReference type="InterPro" id="IPR018220">
    <property type="entry name" value="Adenylosuccin_syn_GTP-bd"/>
</dbReference>
<evidence type="ECO:0000256" key="4">
    <source>
        <dbReference type="ARBA" id="ARBA00022723"/>
    </source>
</evidence>
<dbReference type="GO" id="GO:0005525">
    <property type="term" value="F:GTP binding"/>
    <property type="evidence" value="ECO:0007669"/>
    <property type="project" value="UniProtKB-KW"/>
</dbReference>
<organism evidence="10">
    <name type="scientific">freshwater metagenome</name>
    <dbReference type="NCBI Taxonomy" id="449393"/>
    <lineage>
        <taxon>unclassified sequences</taxon>
        <taxon>metagenomes</taxon>
        <taxon>ecological metagenomes</taxon>
    </lineage>
</organism>
<dbReference type="InterPro" id="IPR042111">
    <property type="entry name" value="Adenylosuccinate_synth_dom3"/>
</dbReference>
<dbReference type="GO" id="GO:0005737">
    <property type="term" value="C:cytoplasm"/>
    <property type="evidence" value="ECO:0007669"/>
    <property type="project" value="TreeGrafter"/>
</dbReference>
<proteinExistence type="inferred from homology"/>
<dbReference type="FunFam" id="1.10.300.10:FF:000001">
    <property type="entry name" value="Adenylosuccinate synthetase"/>
    <property type="match status" value="1"/>
</dbReference>
<evidence type="ECO:0000313" key="10">
    <source>
        <dbReference type="EMBL" id="CAB4675284.1"/>
    </source>
</evidence>
<evidence type="ECO:0000256" key="7">
    <source>
        <dbReference type="ARBA" id="ARBA00022842"/>
    </source>
</evidence>
<dbReference type="Gene3D" id="3.40.440.10">
    <property type="entry name" value="Adenylosuccinate Synthetase, subunit A, domain 1"/>
    <property type="match status" value="1"/>
</dbReference>
<evidence type="ECO:0000256" key="5">
    <source>
        <dbReference type="ARBA" id="ARBA00022741"/>
    </source>
</evidence>
<keyword evidence="6" id="KW-0658">Purine biosynthesis</keyword>
<evidence type="ECO:0000256" key="2">
    <source>
        <dbReference type="ARBA" id="ARBA00011738"/>
    </source>
</evidence>
<dbReference type="PROSITE" id="PS01266">
    <property type="entry name" value="ADENYLOSUCCIN_SYN_1"/>
    <property type="match status" value="1"/>
</dbReference>
<keyword evidence="3" id="KW-0436">Ligase</keyword>
<dbReference type="GO" id="GO:0046040">
    <property type="term" value="P:IMP metabolic process"/>
    <property type="evidence" value="ECO:0007669"/>
    <property type="project" value="TreeGrafter"/>
</dbReference>
<dbReference type="InterPro" id="IPR001114">
    <property type="entry name" value="Adenylosuccinate_synthetase"/>
</dbReference>
<dbReference type="SUPFAM" id="SSF52540">
    <property type="entry name" value="P-loop containing nucleoside triphosphate hydrolases"/>
    <property type="match status" value="1"/>
</dbReference>
<accession>A0A6J6MQR9</accession>
<dbReference type="EMBL" id="CAEZXH010000004">
    <property type="protein sequence ID" value="CAB4675284.1"/>
    <property type="molecule type" value="Genomic_DNA"/>
</dbReference>
<dbReference type="EMBL" id="CAFBLI010000005">
    <property type="protein sequence ID" value="CAB4856175.1"/>
    <property type="molecule type" value="Genomic_DNA"/>
</dbReference>